<dbReference type="AlphaFoldDB" id="A0A9Q3BLL0"/>
<sequence>MTSLPLHSKRLYQEFVIDLYIFVESSRLRYIRSNQRQLKVEIYQGITETLEDEGHIDVKKIILPSTFIGGPRSMLQLYQDAMALVKLYGKPSLFITMIANLRWPEIKDCLVGNQVPSD</sequence>
<dbReference type="OrthoDB" id="3366231at2759"/>
<reference evidence="2" key="1">
    <citation type="submission" date="2021-03" db="EMBL/GenBank/DDBJ databases">
        <title>Draft genome sequence of rust myrtle Austropuccinia psidii MF-1, a brazilian biotype.</title>
        <authorList>
            <person name="Quecine M.C."/>
            <person name="Pachon D.M.R."/>
            <person name="Bonatelli M.L."/>
            <person name="Correr F.H."/>
            <person name="Franceschini L.M."/>
            <person name="Leite T.F."/>
            <person name="Margarido G.R.A."/>
            <person name="Almeida C.A."/>
            <person name="Ferrarezi J.A."/>
            <person name="Labate C.A."/>
        </authorList>
    </citation>
    <scope>NUCLEOTIDE SEQUENCE</scope>
    <source>
        <strain evidence="2">MF-1</strain>
    </source>
</reference>
<gene>
    <name evidence="2" type="ORF">O181_007023</name>
</gene>
<feature type="domain" description="Helitron helicase-like" evidence="1">
    <location>
        <begin position="6"/>
        <end position="110"/>
    </location>
</feature>
<protein>
    <recommendedName>
        <fullName evidence="1">Helitron helicase-like domain-containing protein</fullName>
    </recommendedName>
</protein>
<organism evidence="2 3">
    <name type="scientific">Austropuccinia psidii MF-1</name>
    <dbReference type="NCBI Taxonomy" id="1389203"/>
    <lineage>
        <taxon>Eukaryota</taxon>
        <taxon>Fungi</taxon>
        <taxon>Dikarya</taxon>
        <taxon>Basidiomycota</taxon>
        <taxon>Pucciniomycotina</taxon>
        <taxon>Pucciniomycetes</taxon>
        <taxon>Pucciniales</taxon>
        <taxon>Sphaerophragmiaceae</taxon>
        <taxon>Austropuccinia</taxon>
    </lineage>
</organism>
<accession>A0A9Q3BLL0</accession>
<dbReference type="Proteomes" id="UP000765509">
    <property type="component" value="Unassembled WGS sequence"/>
</dbReference>
<evidence type="ECO:0000313" key="3">
    <source>
        <dbReference type="Proteomes" id="UP000765509"/>
    </source>
</evidence>
<dbReference type="PANTHER" id="PTHR45786">
    <property type="entry name" value="DNA BINDING PROTEIN-LIKE"/>
    <property type="match status" value="1"/>
</dbReference>
<evidence type="ECO:0000259" key="1">
    <source>
        <dbReference type="Pfam" id="PF14214"/>
    </source>
</evidence>
<keyword evidence="3" id="KW-1185">Reference proteome</keyword>
<name>A0A9Q3BLL0_9BASI</name>
<dbReference type="InterPro" id="IPR025476">
    <property type="entry name" value="Helitron_helicase-like"/>
</dbReference>
<evidence type="ECO:0000313" key="2">
    <source>
        <dbReference type="EMBL" id="MBW0467308.1"/>
    </source>
</evidence>
<dbReference type="PANTHER" id="PTHR45786:SF74">
    <property type="entry name" value="ATP-DEPENDENT DNA HELICASE"/>
    <property type="match status" value="1"/>
</dbReference>
<comment type="caution">
    <text evidence="2">The sequence shown here is derived from an EMBL/GenBank/DDBJ whole genome shotgun (WGS) entry which is preliminary data.</text>
</comment>
<proteinExistence type="predicted"/>
<dbReference type="EMBL" id="AVOT02001549">
    <property type="protein sequence ID" value="MBW0467308.1"/>
    <property type="molecule type" value="Genomic_DNA"/>
</dbReference>
<dbReference type="Pfam" id="PF14214">
    <property type="entry name" value="Helitron_like_N"/>
    <property type="match status" value="1"/>
</dbReference>